<gene>
    <name evidence="1" type="ORF">H5410_002822</name>
</gene>
<proteinExistence type="predicted"/>
<evidence type="ECO:0000313" key="1">
    <source>
        <dbReference type="EMBL" id="KAG5631105.1"/>
    </source>
</evidence>
<protein>
    <submittedName>
        <fullName evidence="1">Uncharacterized protein</fullName>
    </submittedName>
</protein>
<name>A0A9J6B328_SOLCO</name>
<reference evidence="1 2" key="1">
    <citation type="submission" date="2020-09" db="EMBL/GenBank/DDBJ databases">
        <title>De no assembly of potato wild relative species, Solanum commersonii.</title>
        <authorList>
            <person name="Cho K."/>
        </authorList>
    </citation>
    <scope>NUCLEOTIDE SEQUENCE [LARGE SCALE GENOMIC DNA]</scope>
    <source>
        <strain evidence="1">LZ3.2</strain>
        <tissue evidence="1">Leaf</tissue>
    </source>
</reference>
<comment type="caution">
    <text evidence="1">The sequence shown here is derived from an EMBL/GenBank/DDBJ whole genome shotgun (WGS) entry which is preliminary data.</text>
</comment>
<dbReference type="AlphaFoldDB" id="A0A9J6B328"/>
<accession>A0A9J6B328</accession>
<dbReference type="EMBL" id="JACXVP010000001">
    <property type="protein sequence ID" value="KAG5631105.1"/>
    <property type="molecule type" value="Genomic_DNA"/>
</dbReference>
<keyword evidence="2" id="KW-1185">Reference proteome</keyword>
<organism evidence="1 2">
    <name type="scientific">Solanum commersonii</name>
    <name type="common">Commerson's wild potato</name>
    <name type="synonym">Commerson's nightshade</name>
    <dbReference type="NCBI Taxonomy" id="4109"/>
    <lineage>
        <taxon>Eukaryota</taxon>
        <taxon>Viridiplantae</taxon>
        <taxon>Streptophyta</taxon>
        <taxon>Embryophyta</taxon>
        <taxon>Tracheophyta</taxon>
        <taxon>Spermatophyta</taxon>
        <taxon>Magnoliopsida</taxon>
        <taxon>eudicotyledons</taxon>
        <taxon>Gunneridae</taxon>
        <taxon>Pentapetalae</taxon>
        <taxon>asterids</taxon>
        <taxon>lamiids</taxon>
        <taxon>Solanales</taxon>
        <taxon>Solanaceae</taxon>
        <taxon>Solanoideae</taxon>
        <taxon>Solaneae</taxon>
        <taxon>Solanum</taxon>
    </lineage>
</organism>
<evidence type="ECO:0000313" key="2">
    <source>
        <dbReference type="Proteomes" id="UP000824120"/>
    </source>
</evidence>
<dbReference type="Proteomes" id="UP000824120">
    <property type="component" value="Chromosome 1"/>
</dbReference>
<sequence>MVIAKIQCHPVWFNPPRNGSRESMQVIVVGKFQAIPDIPIDFRNTPSSSLAQNRHNIFNTRISSSISLAPTSTTTNSRIIAGIRSMFFCYAGSPKFASNSSSYFTLTNRPYSSSFFRTAI</sequence>